<dbReference type="PANTHER" id="PTHR33606:SF3">
    <property type="entry name" value="PROTEIN YCII"/>
    <property type="match status" value="1"/>
</dbReference>
<evidence type="ECO:0000313" key="3">
    <source>
        <dbReference type="EMBL" id="UFP95953.1"/>
    </source>
</evidence>
<organism evidence="3 4">
    <name type="scientific">Gloeobacter morelensis MG652769</name>
    <dbReference type="NCBI Taxonomy" id="2781736"/>
    <lineage>
        <taxon>Bacteria</taxon>
        <taxon>Bacillati</taxon>
        <taxon>Cyanobacteriota</taxon>
        <taxon>Cyanophyceae</taxon>
        <taxon>Gloeobacterales</taxon>
        <taxon>Gloeobacteraceae</taxon>
        <taxon>Gloeobacter</taxon>
        <taxon>Gloeobacter morelensis</taxon>
    </lineage>
</organism>
<reference evidence="3 4" key="1">
    <citation type="journal article" date="2021" name="Genome Biol. Evol.">
        <title>Complete Genome Sequencing of a Novel Gloeobacter Species from a Waterfall Cave in Mexico.</title>
        <authorList>
            <person name="Saw J.H."/>
            <person name="Cardona T."/>
            <person name="Montejano G."/>
        </authorList>
    </citation>
    <scope>NUCLEOTIDE SEQUENCE [LARGE SCALE GENOMIC DNA]</scope>
    <source>
        <strain evidence="3">MG652769</strain>
    </source>
</reference>
<keyword evidence="4" id="KW-1185">Reference proteome</keyword>
<dbReference type="InterPro" id="IPR011008">
    <property type="entry name" value="Dimeric_a/b-barrel"/>
</dbReference>
<evidence type="ECO:0000313" key="4">
    <source>
        <dbReference type="Proteomes" id="UP001054846"/>
    </source>
</evidence>
<dbReference type="InterPro" id="IPR005545">
    <property type="entry name" value="YCII"/>
</dbReference>
<gene>
    <name evidence="3" type="ORF">ISF26_06970</name>
</gene>
<accession>A0ABY3PQG7</accession>
<dbReference type="PANTHER" id="PTHR33606">
    <property type="entry name" value="PROTEIN YCII"/>
    <property type="match status" value="1"/>
</dbReference>
<sequence>MRFAILCTLRKDSDPARMALRLRHLEYIRDHREMIVFGGPTIDAQGQPEVMILVIDAADALGAERFITKEPYTASGQVFASTVIRPWAQVMPEPSTGALAGEIAREQQKRQRGM</sequence>
<dbReference type="Pfam" id="PF03795">
    <property type="entry name" value="YCII"/>
    <property type="match status" value="1"/>
</dbReference>
<dbReference type="InterPro" id="IPR051807">
    <property type="entry name" value="Sec-metab_biosynth-assoc"/>
</dbReference>
<feature type="domain" description="YCII-related" evidence="2">
    <location>
        <begin position="1"/>
        <end position="87"/>
    </location>
</feature>
<evidence type="ECO:0000256" key="1">
    <source>
        <dbReference type="ARBA" id="ARBA00007689"/>
    </source>
</evidence>
<dbReference type="Proteomes" id="UP001054846">
    <property type="component" value="Chromosome"/>
</dbReference>
<name>A0ABY3PQG7_9CYAN</name>
<protein>
    <submittedName>
        <fullName evidence="3">YciI family protein</fullName>
    </submittedName>
</protein>
<dbReference type="EMBL" id="CP063845">
    <property type="protein sequence ID" value="UFP95953.1"/>
    <property type="molecule type" value="Genomic_DNA"/>
</dbReference>
<dbReference type="Gene3D" id="3.30.70.1060">
    <property type="entry name" value="Dimeric alpha+beta barrel"/>
    <property type="match status" value="1"/>
</dbReference>
<evidence type="ECO:0000259" key="2">
    <source>
        <dbReference type="Pfam" id="PF03795"/>
    </source>
</evidence>
<dbReference type="RefSeq" id="WP_230843191.1">
    <property type="nucleotide sequence ID" value="NZ_CP063845.1"/>
</dbReference>
<dbReference type="SUPFAM" id="SSF54909">
    <property type="entry name" value="Dimeric alpha+beta barrel"/>
    <property type="match status" value="1"/>
</dbReference>
<comment type="similarity">
    <text evidence="1">Belongs to the YciI family.</text>
</comment>
<proteinExistence type="inferred from homology"/>